<dbReference type="Proteomes" id="UP001165205">
    <property type="component" value="Unassembled WGS sequence"/>
</dbReference>
<protein>
    <submittedName>
        <fullName evidence="2">Unnamed protein product</fullName>
    </submittedName>
</protein>
<comment type="caution">
    <text evidence="2">The sequence shown here is derived from an EMBL/GenBank/DDBJ whole genome shotgun (WGS) entry which is preliminary data.</text>
</comment>
<evidence type="ECO:0000313" key="2">
    <source>
        <dbReference type="EMBL" id="GMG35807.1"/>
    </source>
</evidence>
<name>A0AAN5C312_ASPOZ</name>
<feature type="region of interest" description="Disordered" evidence="1">
    <location>
        <begin position="49"/>
        <end position="108"/>
    </location>
</feature>
<feature type="compositionally biased region" description="Polar residues" evidence="1">
    <location>
        <begin position="114"/>
        <end position="130"/>
    </location>
</feature>
<dbReference type="AlphaFoldDB" id="A0AAN5C312"/>
<reference evidence="2" key="1">
    <citation type="submission" date="2023-04" db="EMBL/GenBank/DDBJ databases">
        <title>Aspergillus oryzae NBRC 4228.</title>
        <authorList>
            <person name="Ichikawa N."/>
            <person name="Sato H."/>
            <person name="Tonouchi N."/>
        </authorList>
    </citation>
    <scope>NUCLEOTIDE SEQUENCE</scope>
    <source>
        <strain evidence="2">NBRC 4228</strain>
    </source>
</reference>
<accession>A0AAN5C312</accession>
<organism evidence="2 3">
    <name type="scientific">Aspergillus oryzae</name>
    <name type="common">Yellow koji mold</name>
    <dbReference type="NCBI Taxonomy" id="5062"/>
    <lineage>
        <taxon>Eukaryota</taxon>
        <taxon>Fungi</taxon>
        <taxon>Dikarya</taxon>
        <taxon>Ascomycota</taxon>
        <taxon>Pezizomycotina</taxon>
        <taxon>Eurotiomycetes</taxon>
        <taxon>Eurotiomycetidae</taxon>
        <taxon>Eurotiales</taxon>
        <taxon>Aspergillaceae</taxon>
        <taxon>Aspergillus</taxon>
        <taxon>Aspergillus subgen. Circumdati</taxon>
    </lineage>
</organism>
<sequence>MSRSAFSKPVDGVGSRKCVVMHGLKFPVSAAVRLVGIVFWIQSRTEDDAVSVGRGPEPHQHGHGTTSPWGHGSSLNTPESREREYSPVSARDTAFHDAPIDSLPAPSALEDLRASQTADQNGPESQQLSPNDMIAPVGAMHSMSVNLLGSNNVSLDICKQASWRD</sequence>
<evidence type="ECO:0000256" key="1">
    <source>
        <dbReference type="SAM" id="MobiDB-lite"/>
    </source>
</evidence>
<evidence type="ECO:0000313" key="3">
    <source>
        <dbReference type="Proteomes" id="UP001165205"/>
    </source>
</evidence>
<feature type="compositionally biased region" description="Polar residues" evidence="1">
    <location>
        <begin position="63"/>
        <end position="78"/>
    </location>
</feature>
<feature type="region of interest" description="Disordered" evidence="1">
    <location>
        <begin position="113"/>
        <end position="132"/>
    </location>
</feature>
<dbReference type="EMBL" id="BSYA01000180">
    <property type="protein sequence ID" value="GMG35807.1"/>
    <property type="molecule type" value="Genomic_DNA"/>
</dbReference>
<gene>
    <name evidence="2" type="ORF">Aory04_001096500</name>
</gene>
<proteinExistence type="predicted"/>